<keyword evidence="2" id="KW-1185">Reference proteome</keyword>
<proteinExistence type="predicted"/>
<organism evidence="1 2">
    <name type="scientific">Vibrio inusitatus NBRC 102082</name>
    <dbReference type="NCBI Taxonomy" id="1219070"/>
    <lineage>
        <taxon>Bacteria</taxon>
        <taxon>Pseudomonadati</taxon>
        <taxon>Pseudomonadota</taxon>
        <taxon>Gammaproteobacteria</taxon>
        <taxon>Vibrionales</taxon>
        <taxon>Vibrionaceae</taxon>
        <taxon>Vibrio</taxon>
    </lineage>
</organism>
<dbReference type="RefSeq" id="WP_141345729.1">
    <property type="nucleotide sequence ID" value="NZ_BJLF01000010.1"/>
</dbReference>
<dbReference type="EMBL" id="BJLF01000010">
    <property type="protein sequence ID" value="GEA51401.1"/>
    <property type="molecule type" value="Genomic_DNA"/>
</dbReference>
<dbReference type="OrthoDB" id="86940at2"/>
<dbReference type="AlphaFoldDB" id="A0A4Y3HWQ4"/>
<comment type="caution">
    <text evidence="1">The sequence shown here is derived from an EMBL/GenBank/DDBJ whole genome shotgun (WGS) entry which is preliminary data.</text>
</comment>
<evidence type="ECO:0000313" key="2">
    <source>
        <dbReference type="Proteomes" id="UP000318717"/>
    </source>
</evidence>
<sequence>MFKRIAKEKTKIVIVSLLINISSSYAKENNFYHLSDSVPENHKISKVILGDLTNDGRDEHILLIKGTLKEKLIKNGSGKVVDRNRRGMIVLTDELGSYSVLTSNLDCFESENEDGGFYFPPEMEINIKGGNLYVKYFHGRYGSWEYNFRYNKNDLELIGFENTEYRNAILSLNQSVNFITKKMQTLRLDESQFDIFDYNEKPTDDMYLEKWEKLSADNMIRFSEISSLTSRVDVLNAINK</sequence>
<name>A0A4Y3HWQ4_9VIBR</name>
<protein>
    <submittedName>
        <fullName evidence="1">Uncharacterized protein</fullName>
    </submittedName>
</protein>
<evidence type="ECO:0000313" key="1">
    <source>
        <dbReference type="EMBL" id="GEA51401.1"/>
    </source>
</evidence>
<accession>A0A4Y3HWQ4</accession>
<gene>
    <name evidence="1" type="ORF">VIN01S_22050</name>
</gene>
<dbReference type="Proteomes" id="UP000318717">
    <property type="component" value="Unassembled WGS sequence"/>
</dbReference>
<reference evidence="1 2" key="1">
    <citation type="submission" date="2019-06" db="EMBL/GenBank/DDBJ databases">
        <title>Whole genome shotgun sequence of Vibrio inusitatus NBRC 102082.</title>
        <authorList>
            <person name="Hosoyama A."/>
            <person name="Uohara A."/>
            <person name="Ohji S."/>
            <person name="Ichikawa N."/>
        </authorList>
    </citation>
    <scope>NUCLEOTIDE SEQUENCE [LARGE SCALE GENOMIC DNA]</scope>
    <source>
        <strain evidence="1 2">NBRC 102082</strain>
    </source>
</reference>